<evidence type="ECO:0000313" key="2">
    <source>
        <dbReference type="EMBL" id="MBP2471334.1"/>
    </source>
</evidence>
<sequence>MTTPVNLITNGDAESGSGGGGEPTPTVPGWHTVEGAPALIRYSTGGGYPTATSPGPADRGAQFFGGGTSPRTRLVQTVRLPQGSRFTLRGWLGGYALQQDGARLSVEFLNASGYPLGVAVLGPVTAQERSSGTGLVERSATGPVPPGSTHARVTLLLTRSGGGSSNDGYADNLSLTVGDR</sequence>
<accession>A0ABS5A429</accession>
<keyword evidence="3" id="KW-1185">Reference proteome</keyword>
<gene>
    <name evidence="2" type="ORF">JOF53_000206</name>
</gene>
<protein>
    <recommendedName>
        <fullName evidence="4">Phosphoesterase</fullName>
    </recommendedName>
</protein>
<dbReference type="RefSeq" id="WP_086783584.1">
    <property type="nucleotide sequence ID" value="NZ_JAGIOO010000001.1"/>
</dbReference>
<evidence type="ECO:0000256" key="1">
    <source>
        <dbReference type="SAM" id="MobiDB-lite"/>
    </source>
</evidence>
<comment type="caution">
    <text evidence="2">The sequence shown here is derived from an EMBL/GenBank/DDBJ whole genome shotgun (WGS) entry which is preliminary data.</text>
</comment>
<dbReference type="EMBL" id="JAGIOO010000001">
    <property type="protein sequence ID" value="MBP2471334.1"/>
    <property type="molecule type" value="Genomic_DNA"/>
</dbReference>
<feature type="region of interest" description="Disordered" evidence="1">
    <location>
        <begin position="1"/>
        <end position="31"/>
    </location>
</feature>
<dbReference type="Gene3D" id="2.60.120.260">
    <property type="entry name" value="Galactose-binding domain-like"/>
    <property type="match status" value="1"/>
</dbReference>
<feature type="region of interest" description="Disordered" evidence="1">
    <location>
        <begin position="131"/>
        <end position="150"/>
    </location>
</feature>
<feature type="region of interest" description="Disordered" evidence="1">
    <location>
        <begin position="158"/>
        <end position="180"/>
    </location>
</feature>
<dbReference type="Proteomes" id="UP001519363">
    <property type="component" value="Unassembled WGS sequence"/>
</dbReference>
<organism evidence="2 3">
    <name type="scientific">Crossiella equi</name>
    <dbReference type="NCBI Taxonomy" id="130796"/>
    <lineage>
        <taxon>Bacteria</taxon>
        <taxon>Bacillati</taxon>
        <taxon>Actinomycetota</taxon>
        <taxon>Actinomycetes</taxon>
        <taxon>Pseudonocardiales</taxon>
        <taxon>Pseudonocardiaceae</taxon>
        <taxon>Crossiella</taxon>
    </lineage>
</organism>
<evidence type="ECO:0008006" key="4">
    <source>
        <dbReference type="Google" id="ProtNLM"/>
    </source>
</evidence>
<name>A0ABS5A429_9PSEU</name>
<reference evidence="2 3" key="1">
    <citation type="submission" date="2021-03" db="EMBL/GenBank/DDBJ databases">
        <title>Sequencing the genomes of 1000 actinobacteria strains.</title>
        <authorList>
            <person name="Klenk H.-P."/>
        </authorList>
    </citation>
    <scope>NUCLEOTIDE SEQUENCE [LARGE SCALE GENOMIC DNA]</scope>
    <source>
        <strain evidence="2 3">DSM 44580</strain>
    </source>
</reference>
<proteinExistence type="predicted"/>
<evidence type="ECO:0000313" key="3">
    <source>
        <dbReference type="Proteomes" id="UP001519363"/>
    </source>
</evidence>